<accession>A0A2Y9ALY0</accession>
<evidence type="ECO:0008006" key="3">
    <source>
        <dbReference type="Google" id="ProtNLM"/>
    </source>
</evidence>
<protein>
    <recommendedName>
        <fullName evidence="3">DinB superfamily protein</fullName>
    </recommendedName>
</protein>
<evidence type="ECO:0000313" key="2">
    <source>
        <dbReference type="Proteomes" id="UP000250222"/>
    </source>
</evidence>
<dbReference type="SUPFAM" id="SSF109854">
    <property type="entry name" value="DinB/YfiT-like putative metalloenzymes"/>
    <property type="match status" value="1"/>
</dbReference>
<dbReference type="RefSeq" id="WP_220035206.1">
    <property type="nucleotide sequence ID" value="NZ_QKLZ01000012.1"/>
</dbReference>
<reference evidence="1 2" key="1">
    <citation type="submission" date="2016-10" db="EMBL/GenBank/DDBJ databases">
        <authorList>
            <person name="Cai Z."/>
        </authorList>
    </citation>
    <scope>NUCLEOTIDE SEQUENCE [LARGE SCALE GENOMIC DNA]</scope>
    <source>
        <strain evidence="1 2">CGMCC 1.10826</strain>
    </source>
</reference>
<dbReference type="Pfam" id="PF04978">
    <property type="entry name" value="MST"/>
    <property type="match status" value="1"/>
</dbReference>
<evidence type="ECO:0000313" key="1">
    <source>
        <dbReference type="EMBL" id="SSA45175.1"/>
    </source>
</evidence>
<dbReference type="EMBL" id="UETB01000012">
    <property type="protein sequence ID" value="SSA45175.1"/>
    <property type="molecule type" value="Genomic_DNA"/>
</dbReference>
<dbReference type="InterPro" id="IPR007061">
    <property type="entry name" value="MST-like"/>
</dbReference>
<name>A0A2Y9ALY0_9MICO</name>
<keyword evidence="2" id="KW-1185">Reference proteome</keyword>
<sequence length="190" mass="21316">MRDPKDLLQEYLQRSRDAMLWKLEGLPERELRWPHTPTGTNLLGLVKHLAGIELGYFGDTFGRPGPVALPWMNDDAEDNADMWATAEESVEDVVGLYRQAWAHSDATIAALDLDSPGRVPWWRAGDVTLHHVLVHVIAETSRHAGHADIVREQIDGAAGLRTGATNLPRRGERWWAEYVERLKEVAGAAR</sequence>
<dbReference type="AlphaFoldDB" id="A0A2Y9ALY0"/>
<organism evidence="1 2">
    <name type="scientific">Georgenia satyanarayanai</name>
    <dbReference type="NCBI Taxonomy" id="860221"/>
    <lineage>
        <taxon>Bacteria</taxon>
        <taxon>Bacillati</taxon>
        <taxon>Actinomycetota</taxon>
        <taxon>Actinomycetes</taxon>
        <taxon>Micrococcales</taxon>
        <taxon>Bogoriellaceae</taxon>
        <taxon>Georgenia</taxon>
    </lineage>
</organism>
<dbReference type="Gene3D" id="1.20.120.450">
    <property type="entry name" value="dinb family like domain"/>
    <property type="match status" value="1"/>
</dbReference>
<gene>
    <name evidence="1" type="ORF">SAMN05216184_11234</name>
</gene>
<dbReference type="InterPro" id="IPR034660">
    <property type="entry name" value="DinB/YfiT-like"/>
</dbReference>
<dbReference type="Proteomes" id="UP000250222">
    <property type="component" value="Unassembled WGS sequence"/>
</dbReference>
<proteinExistence type="predicted"/>